<reference evidence="3" key="1">
    <citation type="submission" date="2017-04" db="EMBL/GenBank/DDBJ databases">
        <title>Plasmodium gonderi genome.</title>
        <authorList>
            <person name="Arisue N."/>
            <person name="Honma H."/>
            <person name="Kawai S."/>
            <person name="Tougan T."/>
            <person name="Tanabe K."/>
            <person name="Horii T."/>
        </authorList>
    </citation>
    <scope>NUCLEOTIDE SEQUENCE [LARGE SCALE GENOMIC DNA]</scope>
    <source>
        <strain evidence="3">ATCC 30045</strain>
    </source>
</reference>
<feature type="region of interest" description="Disordered" evidence="1">
    <location>
        <begin position="93"/>
        <end position="154"/>
    </location>
</feature>
<feature type="region of interest" description="Disordered" evidence="1">
    <location>
        <begin position="271"/>
        <end position="381"/>
    </location>
</feature>
<evidence type="ECO:0000313" key="2">
    <source>
        <dbReference type="EMBL" id="GAW79807.1"/>
    </source>
</evidence>
<dbReference type="OMA" id="RKKCIIK"/>
<name>A0A1Y1JF19_PLAGO</name>
<feature type="compositionally biased region" description="Low complexity" evidence="1">
    <location>
        <begin position="584"/>
        <end position="595"/>
    </location>
</feature>
<accession>A0A1Y1JF19</accession>
<feature type="compositionally biased region" description="Basic and acidic residues" evidence="1">
    <location>
        <begin position="291"/>
        <end position="301"/>
    </location>
</feature>
<feature type="compositionally biased region" description="Basic and acidic residues" evidence="1">
    <location>
        <begin position="599"/>
        <end position="631"/>
    </location>
</feature>
<dbReference type="GeneID" id="39746519"/>
<dbReference type="RefSeq" id="XP_028542396.1">
    <property type="nucleotide sequence ID" value="XM_028686595.1"/>
</dbReference>
<keyword evidence="3" id="KW-1185">Reference proteome</keyword>
<evidence type="ECO:0000256" key="1">
    <source>
        <dbReference type="SAM" id="MobiDB-lite"/>
    </source>
</evidence>
<feature type="region of interest" description="Disordered" evidence="1">
    <location>
        <begin position="172"/>
        <end position="245"/>
    </location>
</feature>
<feature type="compositionally biased region" description="Basic and acidic residues" evidence="1">
    <location>
        <begin position="172"/>
        <end position="181"/>
    </location>
</feature>
<gene>
    <name evidence="2" type="ORF">PGO_052170</name>
</gene>
<comment type="caution">
    <text evidence="2">The sequence shown here is derived from an EMBL/GenBank/DDBJ whole genome shotgun (WGS) entry which is preliminary data.</text>
</comment>
<feature type="compositionally biased region" description="Basic and acidic residues" evidence="1">
    <location>
        <begin position="205"/>
        <end position="245"/>
    </location>
</feature>
<dbReference type="AlphaFoldDB" id="A0A1Y1JF19"/>
<dbReference type="EMBL" id="BDQF01000006">
    <property type="protein sequence ID" value="GAW79807.1"/>
    <property type="molecule type" value="Genomic_DNA"/>
</dbReference>
<sequence length="746" mass="86323">MVDVYKKPKNMYLGLYYGKEYYSRRRNNNYYRNSNKYRGYNYNYKLHNYKKWNCYKLQDEEEHKQQGVLLVDIQKETKKSVVEKEEIKEVLKNEMNKESMKKDLDKGENSKNAEKKNEHNKHRDSTIKTECKKRKAEKGNEKDEMEGREKKKEMNRKKCIIKILKRPIEVAKNDEGKEKFSAIESKNVLEGNHKTGEKKRKKKGTEKGNEKGEGKREENTKQSDIEKKNKTKKSDKNITKAKKVKEAFKFTSTQELFNLLLRDVKNHSVDEEEKKITTNNDTAAATPTDSSKLENENDIQRKIIKKGKTNSNKKSTGCANASESEKYNNFHGNSDHVQNHREGDISIGGNDQGKSTNKNKEHKSNSTRKNDKNIVAEDECTSGNNMKSVTISVTNNISLNTSDKHCTNQTKKKGLHNNNNIKENCIILKNKRIVSSTSKYHNIMNIGSNTSRGRKLLKIIKNAENGKCHYAGRKTLMEGSSSRNIPKVYDSIDYNLKYATSKYPNFTTSANLLNHVYKEELCKYNSLKNDDTRKAIKKDEEEGFFAIPIYMRSPKPEQIPIPAYLSEIVNNKEEAKDSSDHTNDNSSGNTSGDSSKTIKTKETKAHDKKTISHTRNAKEVGNENIRKENDKGSNFTNRNVEKKKKKKNIFLNKSCISFNADQNNNGKQNYDWLNAENVKNNKFYNIHSSYMKPSNYNGCNVYRSTKSFKVNKYFYNRNYKVKAYLSDNNQRGKNFNPLKELKIAVY</sequence>
<feature type="compositionally biased region" description="Basic and acidic residues" evidence="1">
    <location>
        <begin position="93"/>
        <end position="130"/>
    </location>
</feature>
<feature type="compositionally biased region" description="Basic and acidic residues" evidence="1">
    <location>
        <begin position="573"/>
        <end position="583"/>
    </location>
</feature>
<organism evidence="2 3">
    <name type="scientific">Plasmodium gonderi</name>
    <dbReference type="NCBI Taxonomy" id="77519"/>
    <lineage>
        <taxon>Eukaryota</taxon>
        <taxon>Sar</taxon>
        <taxon>Alveolata</taxon>
        <taxon>Apicomplexa</taxon>
        <taxon>Aconoidasida</taxon>
        <taxon>Haemosporida</taxon>
        <taxon>Plasmodiidae</taxon>
        <taxon>Plasmodium</taxon>
        <taxon>Plasmodium (Plasmodium)</taxon>
    </lineage>
</organism>
<protein>
    <submittedName>
        <fullName evidence="2">Uncharacterized protein</fullName>
    </submittedName>
</protein>
<evidence type="ECO:0000313" key="3">
    <source>
        <dbReference type="Proteomes" id="UP000195521"/>
    </source>
</evidence>
<proteinExistence type="predicted"/>
<feature type="compositionally biased region" description="Basic and acidic residues" evidence="1">
    <location>
        <begin position="137"/>
        <end position="152"/>
    </location>
</feature>
<dbReference type="Proteomes" id="UP000195521">
    <property type="component" value="Unassembled WGS sequence"/>
</dbReference>
<feature type="compositionally biased region" description="Low complexity" evidence="1">
    <location>
        <begin position="277"/>
        <end position="289"/>
    </location>
</feature>
<feature type="compositionally biased region" description="Basic and acidic residues" evidence="1">
    <location>
        <begin position="323"/>
        <end position="344"/>
    </location>
</feature>
<feature type="region of interest" description="Disordered" evidence="1">
    <location>
        <begin position="573"/>
        <end position="641"/>
    </location>
</feature>
<dbReference type="OrthoDB" id="378605at2759"/>
<feature type="compositionally biased region" description="Basic and acidic residues" evidence="1">
    <location>
        <begin position="358"/>
        <end position="375"/>
    </location>
</feature>